<dbReference type="PRINTS" id="PR00412">
    <property type="entry name" value="EPOXHYDRLASE"/>
</dbReference>
<dbReference type="OrthoDB" id="2987348at2"/>
<comment type="caution">
    <text evidence="3">The sequence shown here is derived from an EMBL/GenBank/DDBJ whole genome shotgun (WGS) entry which is preliminary data.</text>
</comment>
<evidence type="ECO:0000259" key="2">
    <source>
        <dbReference type="Pfam" id="PF00561"/>
    </source>
</evidence>
<reference evidence="3 4" key="1">
    <citation type="submission" date="2018-10" db="EMBL/GenBank/DDBJ databases">
        <authorList>
            <person name="Li J."/>
        </authorList>
    </citation>
    <scope>NUCLEOTIDE SEQUENCE [LARGE SCALE GENOMIC DNA]</scope>
    <source>
        <strain evidence="3 4">ZD1-4</strain>
    </source>
</reference>
<dbReference type="Gene3D" id="3.40.50.1820">
    <property type="entry name" value="alpha/beta hydrolase"/>
    <property type="match status" value="1"/>
</dbReference>
<dbReference type="InterPro" id="IPR000073">
    <property type="entry name" value="AB_hydrolase_1"/>
</dbReference>
<dbReference type="GO" id="GO:0016787">
    <property type="term" value="F:hydrolase activity"/>
    <property type="evidence" value="ECO:0007669"/>
    <property type="project" value="UniProtKB-KW"/>
</dbReference>
<dbReference type="Proteomes" id="UP000282460">
    <property type="component" value="Unassembled WGS sequence"/>
</dbReference>
<evidence type="ECO:0000313" key="3">
    <source>
        <dbReference type="EMBL" id="RLQ81257.1"/>
    </source>
</evidence>
<keyword evidence="4" id="KW-1185">Reference proteome</keyword>
<dbReference type="PRINTS" id="PR00111">
    <property type="entry name" value="ABHYDROLASE"/>
</dbReference>
<dbReference type="Pfam" id="PF00561">
    <property type="entry name" value="Abhydrolase_1"/>
    <property type="match status" value="1"/>
</dbReference>
<keyword evidence="1 3" id="KW-0378">Hydrolase</keyword>
<accession>A0A3L7ISU0</accession>
<dbReference type="InterPro" id="IPR029058">
    <property type="entry name" value="AB_hydrolase_fold"/>
</dbReference>
<dbReference type="AlphaFoldDB" id="A0A3L7ISU0"/>
<evidence type="ECO:0000313" key="4">
    <source>
        <dbReference type="Proteomes" id="UP000282460"/>
    </source>
</evidence>
<protein>
    <submittedName>
        <fullName evidence="3">Alpha/beta hydrolase</fullName>
    </submittedName>
</protein>
<organism evidence="3 4">
    <name type="scientific">Mycetocola zhadangensis</name>
    <dbReference type="NCBI Taxonomy" id="1164595"/>
    <lineage>
        <taxon>Bacteria</taxon>
        <taxon>Bacillati</taxon>
        <taxon>Actinomycetota</taxon>
        <taxon>Actinomycetes</taxon>
        <taxon>Micrococcales</taxon>
        <taxon>Microbacteriaceae</taxon>
        <taxon>Mycetocola</taxon>
    </lineage>
</organism>
<dbReference type="InterPro" id="IPR000639">
    <property type="entry name" value="Epox_hydrolase-like"/>
</dbReference>
<evidence type="ECO:0000256" key="1">
    <source>
        <dbReference type="ARBA" id="ARBA00022801"/>
    </source>
</evidence>
<dbReference type="RefSeq" id="WP_121660169.1">
    <property type="nucleotide sequence ID" value="NZ_BMEK01000003.1"/>
</dbReference>
<feature type="domain" description="AB hydrolase-1" evidence="2">
    <location>
        <begin position="27"/>
        <end position="261"/>
    </location>
</feature>
<dbReference type="EMBL" id="RCWJ01000004">
    <property type="protein sequence ID" value="RLQ81257.1"/>
    <property type="molecule type" value="Genomic_DNA"/>
</dbReference>
<gene>
    <name evidence="3" type="ORF">D9V28_12840</name>
</gene>
<proteinExistence type="predicted"/>
<name>A0A3L7ISU0_9MICO</name>
<sequence>MSPRRISTYSRADLTFDVTDSGPLAGPPVVLLHGFPANRHSFDAVVPILNEAGLRTLVPDQRGYSDGARPRRRRDYRAIELQRDVLALVNAAGGERAHLVGHDWGGAIAWQLAASAPERLTGITVLSTPHPTDLVRSLVTSDQLLRSFYILMFQVPWLPEILLRRRLPGLLRWMGLSQSAAAMYGEFMSKSGRLTGGLHWYRGMWLPDRRAPRQRTVTVPTTYLWGNRDQALGRRAAELSGQYVRGEYRYVELDENHWLPENAPKLVASEIIAAVSRDPVRYQTPGL</sequence>
<dbReference type="PANTHER" id="PTHR43329">
    <property type="entry name" value="EPOXIDE HYDROLASE"/>
    <property type="match status" value="1"/>
</dbReference>
<dbReference type="SUPFAM" id="SSF53474">
    <property type="entry name" value="alpha/beta-Hydrolases"/>
    <property type="match status" value="1"/>
</dbReference>